<dbReference type="EMBL" id="JAGSPC010000001">
    <property type="protein sequence ID" value="MBV7258694.1"/>
    <property type="molecule type" value="Genomic_DNA"/>
</dbReference>
<feature type="transmembrane region" description="Helical" evidence="5">
    <location>
        <begin position="125"/>
        <end position="154"/>
    </location>
</feature>
<feature type="transmembrane region" description="Helical" evidence="5">
    <location>
        <begin position="186"/>
        <end position="208"/>
    </location>
</feature>
<evidence type="ECO:0000256" key="2">
    <source>
        <dbReference type="ARBA" id="ARBA00022692"/>
    </source>
</evidence>
<organism evidence="7 8">
    <name type="scientific">Erythrobacter crassostreae</name>
    <dbReference type="NCBI Taxonomy" id="2828328"/>
    <lineage>
        <taxon>Bacteria</taxon>
        <taxon>Pseudomonadati</taxon>
        <taxon>Pseudomonadota</taxon>
        <taxon>Alphaproteobacteria</taxon>
        <taxon>Sphingomonadales</taxon>
        <taxon>Erythrobacteraceae</taxon>
        <taxon>Erythrobacter/Porphyrobacter group</taxon>
        <taxon>Erythrobacter</taxon>
    </lineage>
</organism>
<reference evidence="7" key="1">
    <citation type="submission" date="2021-04" db="EMBL/GenBank/DDBJ databases">
        <authorList>
            <person name="Pira H."/>
            <person name="Risdian C."/>
            <person name="Wink J."/>
        </authorList>
    </citation>
    <scope>NUCLEOTIDE SEQUENCE</scope>
    <source>
        <strain evidence="7">WH158</strain>
    </source>
</reference>
<feature type="transmembrane region" description="Helical" evidence="5">
    <location>
        <begin position="36"/>
        <end position="57"/>
    </location>
</feature>
<name>A0A9X1F2Y9_9SPHN</name>
<evidence type="ECO:0000256" key="5">
    <source>
        <dbReference type="SAM" id="Phobius"/>
    </source>
</evidence>
<keyword evidence="8" id="KW-1185">Reference proteome</keyword>
<dbReference type="Proteomes" id="UP001138681">
    <property type="component" value="Unassembled WGS sequence"/>
</dbReference>
<keyword evidence="3 5" id="KW-1133">Transmembrane helix</keyword>
<keyword evidence="4 5" id="KW-0472">Membrane</keyword>
<comment type="subcellular location">
    <subcellularLocation>
        <location evidence="1">Membrane</location>
        <topology evidence="1">Multi-pass membrane protein</topology>
    </subcellularLocation>
</comment>
<proteinExistence type="predicted"/>
<dbReference type="GO" id="GO:0016020">
    <property type="term" value="C:membrane"/>
    <property type="evidence" value="ECO:0007669"/>
    <property type="project" value="UniProtKB-SubCell"/>
</dbReference>
<feature type="domain" description="NnrU" evidence="6">
    <location>
        <begin position="7"/>
        <end position="216"/>
    </location>
</feature>
<keyword evidence="2 5" id="KW-0812">Transmembrane</keyword>
<sequence length="223" mass="24611">MSVLTELVAANIAFVGTHFAMSHPLREPLVRALGNIGFQIAYSIVSFATLGWIYFAFKAAPPADLPGSGDVGWIIATMITLPAMILLAGSYVGNPAMPTPKAAEQARAEPKGVFKVTRHPMMWSFALWALSHIVIHYSWRTTITAAAMGFLALVGSHLQDRKKQVLMGEAWSEWESKTSYWPRWSAIFGAGAFPWAVGLIFFVFFSWVHLPIGGIPAGIWRWF</sequence>
<gene>
    <name evidence="7" type="ORF">KCG46_03775</name>
</gene>
<feature type="transmembrane region" description="Helical" evidence="5">
    <location>
        <begin position="69"/>
        <end position="92"/>
    </location>
</feature>
<evidence type="ECO:0000256" key="3">
    <source>
        <dbReference type="ARBA" id="ARBA00022989"/>
    </source>
</evidence>
<dbReference type="RefSeq" id="WP_218403985.1">
    <property type="nucleotide sequence ID" value="NZ_JAGSPC010000001.1"/>
</dbReference>
<evidence type="ECO:0000256" key="1">
    <source>
        <dbReference type="ARBA" id="ARBA00004141"/>
    </source>
</evidence>
<accession>A0A9X1F2Y9</accession>
<protein>
    <submittedName>
        <fullName evidence="7">MFS transporter</fullName>
    </submittedName>
</protein>
<dbReference type="Pfam" id="PF07298">
    <property type="entry name" value="NnrU"/>
    <property type="match status" value="1"/>
</dbReference>
<evidence type="ECO:0000313" key="8">
    <source>
        <dbReference type="Proteomes" id="UP001138681"/>
    </source>
</evidence>
<dbReference type="AlphaFoldDB" id="A0A9X1F2Y9"/>
<evidence type="ECO:0000313" key="7">
    <source>
        <dbReference type="EMBL" id="MBV7258694.1"/>
    </source>
</evidence>
<evidence type="ECO:0000259" key="6">
    <source>
        <dbReference type="Pfam" id="PF07298"/>
    </source>
</evidence>
<comment type="caution">
    <text evidence="7">The sequence shown here is derived from an EMBL/GenBank/DDBJ whole genome shotgun (WGS) entry which is preliminary data.</text>
</comment>
<evidence type="ECO:0000256" key="4">
    <source>
        <dbReference type="ARBA" id="ARBA00023136"/>
    </source>
</evidence>
<dbReference type="InterPro" id="IPR009915">
    <property type="entry name" value="NnrU_dom"/>
</dbReference>